<name>V5BTN6_9GAMM</name>
<dbReference type="InterPro" id="IPR003033">
    <property type="entry name" value="SCP2_sterol-bd_dom"/>
</dbReference>
<proteinExistence type="inferred from homology"/>
<dbReference type="PANTHER" id="PTHR38693:SF1">
    <property type="entry name" value="UBIQUINONE BIOSYNTHESIS ACCESSORY FACTOR UBIJ"/>
    <property type="match status" value="1"/>
</dbReference>
<comment type="function">
    <text evidence="1">Required for ubiquinone (coenzyme Q) biosynthesis. Binds hydrophobic ubiquinone biosynthetic intermediates via its SCP2 domain and is essential for the stability of the Ubi complex. May constitute a docking platform where Ubi enzymes assemble and access their SCP2-bound polyprenyl substrates.</text>
</comment>
<keyword evidence="1" id="KW-0831">Ubiquinone biosynthesis</keyword>
<accession>V5BTN6</accession>
<keyword evidence="1" id="KW-0963">Cytoplasm</keyword>
<dbReference type="InterPro" id="IPR038989">
    <property type="entry name" value="UbiJ"/>
</dbReference>
<dbReference type="SUPFAM" id="SSF55718">
    <property type="entry name" value="SCP-like"/>
    <property type="match status" value="1"/>
</dbReference>
<sequence>MLIKPLLIATLETALNRYLALDNNKEDLLIPLKGKVIALTILPFNETLYLCPTSDSIQIIDQITGQPDTTISGSAWALGLMGISAKPMRSVFSGEIKIEGDIQTGKQFQAVFKKLDIDLEGLMAQYTGHDIASKISQFFRSGQKWGKETIETFKLNAAEFLQEETRDLPAEPEIELFYRDVDTLRNDSDRLECRIERLAQHLTTK</sequence>
<feature type="domain" description="SCP2" evidence="2">
    <location>
        <begin position="15"/>
        <end position="113"/>
    </location>
</feature>
<evidence type="ECO:0000313" key="3">
    <source>
        <dbReference type="EMBL" id="ESS67933.1"/>
    </source>
</evidence>
<dbReference type="RefSeq" id="WP_023496302.1">
    <property type="nucleotide sequence ID" value="NZ_AYLO01000142.1"/>
</dbReference>
<dbReference type="HAMAP" id="MF_02215">
    <property type="entry name" value="UbiJ"/>
    <property type="match status" value="1"/>
</dbReference>
<dbReference type="EMBL" id="AYLO01000142">
    <property type="protein sequence ID" value="ESS67933.1"/>
    <property type="molecule type" value="Genomic_DNA"/>
</dbReference>
<dbReference type="InterPro" id="IPR036527">
    <property type="entry name" value="SCP2_sterol-bd_dom_sf"/>
</dbReference>
<evidence type="ECO:0000259" key="2">
    <source>
        <dbReference type="Pfam" id="PF02036"/>
    </source>
</evidence>
<organism evidence="3 4">
    <name type="scientific">Methyloglobulus morosus KoM1</name>
    <dbReference type="NCBI Taxonomy" id="1116472"/>
    <lineage>
        <taxon>Bacteria</taxon>
        <taxon>Pseudomonadati</taxon>
        <taxon>Pseudomonadota</taxon>
        <taxon>Gammaproteobacteria</taxon>
        <taxon>Methylococcales</taxon>
        <taxon>Methylococcaceae</taxon>
        <taxon>Methyloglobulus</taxon>
    </lineage>
</organism>
<dbReference type="Pfam" id="PF02036">
    <property type="entry name" value="SCP2"/>
    <property type="match status" value="1"/>
</dbReference>
<dbReference type="PATRIC" id="fig|1116472.3.peg.3691"/>
<dbReference type="eggNOG" id="COG3165">
    <property type="taxonomic scope" value="Bacteria"/>
</dbReference>
<dbReference type="OrthoDB" id="9796077at2"/>
<dbReference type="AlphaFoldDB" id="V5BTN6"/>
<dbReference type="GO" id="GO:0005737">
    <property type="term" value="C:cytoplasm"/>
    <property type="evidence" value="ECO:0007669"/>
    <property type="project" value="UniProtKB-SubCell"/>
</dbReference>
<keyword evidence="4" id="KW-1185">Reference proteome</keyword>
<comment type="subcellular location">
    <subcellularLocation>
        <location evidence="1">Cytoplasm</location>
    </subcellularLocation>
</comment>
<dbReference type="Proteomes" id="UP000017842">
    <property type="component" value="Unassembled WGS sequence"/>
</dbReference>
<comment type="similarity">
    <text evidence="1">Belongs to the UbiJ family.</text>
</comment>
<gene>
    <name evidence="1" type="primary">ubiJ</name>
    <name evidence="3" type="ORF">MGMO_155c00130</name>
</gene>
<comment type="caution">
    <text evidence="3">The sequence shown here is derived from an EMBL/GenBank/DDBJ whole genome shotgun (WGS) entry which is preliminary data.</text>
</comment>
<evidence type="ECO:0000256" key="1">
    <source>
        <dbReference type="HAMAP-Rule" id="MF_02215"/>
    </source>
</evidence>
<comment type="pathway">
    <text evidence="1">Cofactor biosynthesis; ubiquinone biosynthesis.</text>
</comment>
<dbReference type="PANTHER" id="PTHR38693">
    <property type="entry name" value="UBIQUINONE BIOSYNTHESIS PROTEIN UBIJ"/>
    <property type="match status" value="1"/>
</dbReference>
<dbReference type="GO" id="GO:0006744">
    <property type="term" value="P:ubiquinone biosynthetic process"/>
    <property type="evidence" value="ECO:0007669"/>
    <property type="project" value="UniProtKB-UniRule"/>
</dbReference>
<reference evidence="3 4" key="1">
    <citation type="journal article" date="2013" name="Genome Announc.">
        <title>Draft Genome Sequence of the Methanotrophic Gammaproteobacterium Methyloglobulus morosus DSM 22980 Strain KoM1.</title>
        <authorList>
            <person name="Poehlein A."/>
            <person name="Deutzmann J.S."/>
            <person name="Daniel R."/>
            <person name="Simeonova D.D."/>
        </authorList>
    </citation>
    <scope>NUCLEOTIDE SEQUENCE [LARGE SCALE GENOMIC DNA]</scope>
    <source>
        <strain evidence="3 4">KoM1</strain>
    </source>
</reference>
<dbReference type="UniPathway" id="UPA00232"/>
<evidence type="ECO:0000313" key="4">
    <source>
        <dbReference type="Proteomes" id="UP000017842"/>
    </source>
</evidence>
<dbReference type="STRING" id="1116472.MGMO_155c00130"/>
<protein>
    <recommendedName>
        <fullName evidence="1">Ubiquinone biosynthesis accessory factor UbiJ</fullName>
    </recommendedName>
</protein>